<reference evidence="1" key="1">
    <citation type="submission" date="2024-12" db="EMBL/GenBank/DDBJ databases">
        <title>Comparative genomics and development of molecular markers within Purpureocillium lilacinum and among Purpureocillium species.</title>
        <authorList>
            <person name="Yeh Z.-Y."/>
            <person name="Ni N.-T."/>
            <person name="Lo P.-H."/>
            <person name="Mushyakhwo K."/>
            <person name="Lin C.-F."/>
            <person name="Nai Y.-S."/>
        </authorList>
    </citation>
    <scope>NUCLEOTIDE SEQUENCE</scope>
    <source>
        <strain evidence="1">NCHU-NPUST-175</strain>
    </source>
</reference>
<comment type="caution">
    <text evidence="1">The sequence shown here is derived from an EMBL/GenBank/DDBJ whole genome shotgun (WGS) entry which is preliminary data.</text>
</comment>
<evidence type="ECO:0000313" key="1">
    <source>
        <dbReference type="EMBL" id="KAL3954719.1"/>
    </source>
</evidence>
<accession>A0ACC4DGK7</accession>
<proteinExistence type="predicted"/>
<organism evidence="1 2">
    <name type="scientific">Purpureocillium lilacinum</name>
    <name type="common">Paecilomyces lilacinus</name>
    <dbReference type="NCBI Taxonomy" id="33203"/>
    <lineage>
        <taxon>Eukaryota</taxon>
        <taxon>Fungi</taxon>
        <taxon>Dikarya</taxon>
        <taxon>Ascomycota</taxon>
        <taxon>Pezizomycotina</taxon>
        <taxon>Sordariomycetes</taxon>
        <taxon>Hypocreomycetidae</taxon>
        <taxon>Hypocreales</taxon>
        <taxon>Ophiocordycipitaceae</taxon>
        <taxon>Purpureocillium</taxon>
    </lineage>
</organism>
<dbReference type="EMBL" id="JBGNUJ010000010">
    <property type="protein sequence ID" value="KAL3954719.1"/>
    <property type="molecule type" value="Genomic_DNA"/>
</dbReference>
<gene>
    <name evidence="1" type="ORF">ACCO45_010282</name>
</gene>
<evidence type="ECO:0000313" key="2">
    <source>
        <dbReference type="Proteomes" id="UP001638806"/>
    </source>
</evidence>
<name>A0ACC4DGK7_PURLI</name>
<sequence>MLLEVAQVLDGSPGRPGPTHDESGGPARSPVARQRQMPDFDVQRLAPVCKESRGAIGLCLQAQGACFRRGTRSLHPLYNRSNVGPASPGARRTVLGASSREATRFGNRGSRRRFWGREDSRAVLPQDLRRACPQVSTYDVCPDHRPEHHRSGLHSREIGRILARRVEATVGEAKVQDFCAYQLGYLCLVGWKSSASSTPYMLQSSPLEDEDLTFISRTARAAFIILVHRHLTVAFAAARTQFGVIRLRPAPRAFWRRRLCLIRQLVPTDTCGGAAPYLAPERAAQPSASQPSPAAAIRHPHPSTIPWSSAPGLAFSHAEPQKPSLPAYTSALPPGLRLSPQASGTPKQPTPFAQGC</sequence>
<keyword evidence="2" id="KW-1185">Reference proteome</keyword>
<dbReference type="Proteomes" id="UP001638806">
    <property type="component" value="Unassembled WGS sequence"/>
</dbReference>
<protein>
    <submittedName>
        <fullName evidence="1">Uncharacterized protein</fullName>
    </submittedName>
</protein>